<dbReference type="EC" id="2.7.13.3" evidence="2"/>
<feature type="transmembrane region" description="Helical" evidence="7">
    <location>
        <begin position="95"/>
        <end position="113"/>
    </location>
</feature>
<dbReference type="Pfam" id="PF16927">
    <property type="entry name" value="HisKA_7TM"/>
    <property type="match status" value="1"/>
</dbReference>
<dbReference type="FunFam" id="3.30.565.10:FF:000006">
    <property type="entry name" value="Sensor histidine kinase WalK"/>
    <property type="match status" value="1"/>
</dbReference>
<accession>A0A2H0RCK7</accession>
<evidence type="ECO:0000259" key="8">
    <source>
        <dbReference type="PROSITE" id="PS50109"/>
    </source>
</evidence>
<evidence type="ECO:0000256" key="7">
    <source>
        <dbReference type="SAM" id="Phobius"/>
    </source>
</evidence>
<comment type="catalytic activity">
    <reaction evidence="1">
        <text>ATP + protein L-histidine = ADP + protein N-phospho-L-histidine.</text>
        <dbReference type="EC" id="2.7.13.3"/>
    </reaction>
</comment>
<feature type="transmembrane region" description="Helical" evidence="7">
    <location>
        <begin position="31"/>
        <end position="50"/>
    </location>
</feature>
<evidence type="ECO:0000256" key="5">
    <source>
        <dbReference type="ARBA" id="ARBA00022777"/>
    </source>
</evidence>
<dbReference type="PANTHER" id="PTHR43711">
    <property type="entry name" value="TWO-COMPONENT HISTIDINE KINASE"/>
    <property type="match status" value="1"/>
</dbReference>
<protein>
    <recommendedName>
        <fullName evidence="2">histidine kinase</fullName>
        <ecNumber evidence="2">2.7.13.3</ecNumber>
    </recommendedName>
</protein>
<dbReference type="InterPro" id="IPR036890">
    <property type="entry name" value="HATPase_C_sf"/>
</dbReference>
<keyword evidence="3" id="KW-0597">Phosphoprotein</keyword>
<dbReference type="Pfam" id="PF02518">
    <property type="entry name" value="HATPase_c"/>
    <property type="match status" value="1"/>
</dbReference>
<proteinExistence type="predicted"/>
<evidence type="ECO:0000256" key="3">
    <source>
        <dbReference type="ARBA" id="ARBA00022553"/>
    </source>
</evidence>
<keyword evidence="5" id="KW-0418">Kinase</keyword>
<dbReference type="InterPro" id="IPR003661">
    <property type="entry name" value="HisK_dim/P_dom"/>
</dbReference>
<dbReference type="Gene3D" id="1.10.287.130">
    <property type="match status" value="1"/>
</dbReference>
<dbReference type="GO" id="GO:0000155">
    <property type="term" value="F:phosphorelay sensor kinase activity"/>
    <property type="evidence" value="ECO:0007669"/>
    <property type="project" value="InterPro"/>
</dbReference>
<feature type="transmembrane region" description="Helical" evidence="7">
    <location>
        <begin position="223"/>
        <end position="241"/>
    </location>
</feature>
<evidence type="ECO:0000256" key="4">
    <source>
        <dbReference type="ARBA" id="ARBA00022679"/>
    </source>
</evidence>
<dbReference type="EMBL" id="PCXV01000012">
    <property type="protein sequence ID" value="PIR44271.1"/>
    <property type="molecule type" value="Genomic_DNA"/>
</dbReference>
<dbReference type="InterPro" id="IPR036097">
    <property type="entry name" value="HisK_dim/P_sf"/>
</dbReference>
<dbReference type="InterPro" id="IPR031621">
    <property type="entry name" value="HisKA_7TM"/>
</dbReference>
<feature type="transmembrane region" description="Helical" evidence="7">
    <location>
        <begin position="133"/>
        <end position="158"/>
    </location>
</feature>
<dbReference type="PRINTS" id="PR00344">
    <property type="entry name" value="BCTRLSENSOR"/>
</dbReference>
<feature type="transmembrane region" description="Helical" evidence="7">
    <location>
        <begin position="253"/>
        <end position="274"/>
    </location>
</feature>
<dbReference type="SUPFAM" id="SSF47384">
    <property type="entry name" value="Homodimeric domain of signal transducing histidine kinase"/>
    <property type="match status" value="1"/>
</dbReference>
<feature type="transmembrane region" description="Helical" evidence="7">
    <location>
        <begin position="170"/>
        <end position="190"/>
    </location>
</feature>
<dbReference type="InterPro" id="IPR003594">
    <property type="entry name" value="HATPase_dom"/>
</dbReference>
<dbReference type="InterPro" id="IPR004358">
    <property type="entry name" value="Sig_transdc_His_kin-like_C"/>
</dbReference>
<dbReference type="AlphaFoldDB" id="A0A2H0RCK7"/>
<comment type="caution">
    <text evidence="9">The sequence shown here is derived from an EMBL/GenBank/DDBJ whole genome shotgun (WGS) entry which is preliminary data.</text>
</comment>
<dbReference type="SMART" id="SM00388">
    <property type="entry name" value="HisKA"/>
    <property type="match status" value="1"/>
</dbReference>
<dbReference type="InterPro" id="IPR005467">
    <property type="entry name" value="His_kinase_dom"/>
</dbReference>
<gene>
    <name evidence="9" type="ORF">COV23_00710</name>
</gene>
<evidence type="ECO:0000256" key="1">
    <source>
        <dbReference type="ARBA" id="ARBA00000085"/>
    </source>
</evidence>
<feature type="transmembrane region" description="Helical" evidence="7">
    <location>
        <begin position="6"/>
        <end position="24"/>
    </location>
</feature>
<reference evidence="9 10" key="1">
    <citation type="submission" date="2017-09" db="EMBL/GenBank/DDBJ databases">
        <title>Depth-based differentiation of microbial function through sediment-hosted aquifers and enrichment of novel symbionts in the deep terrestrial subsurface.</title>
        <authorList>
            <person name="Probst A.J."/>
            <person name="Ladd B."/>
            <person name="Jarett J.K."/>
            <person name="Geller-Mcgrath D.E."/>
            <person name="Sieber C.M."/>
            <person name="Emerson J.B."/>
            <person name="Anantharaman K."/>
            <person name="Thomas B.C."/>
            <person name="Malmstrom R."/>
            <person name="Stieglmeier M."/>
            <person name="Klingl A."/>
            <person name="Woyke T."/>
            <person name="Ryan C.M."/>
            <person name="Banfield J.F."/>
        </authorList>
    </citation>
    <scope>NUCLEOTIDE SEQUENCE [LARGE SCALE GENOMIC DNA]</scope>
    <source>
        <strain evidence="9">CG10_big_fil_rev_8_21_14_0_10_31_9</strain>
    </source>
</reference>
<evidence type="ECO:0000256" key="2">
    <source>
        <dbReference type="ARBA" id="ARBA00012438"/>
    </source>
</evidence>
<dbReference type="InterPro" id="IPR050736">
    <property type="entry name" value="Sensor_HK_Regulatory"/>
</dbReference>
<dbReference type="SMART" id="SM00387">
    <property type="entry name" value="HATPase_c"/>
    <property type="match status" value="1"/>
</dbReference>
<evidence type="ECO:0000313" key="10">
    <source>
        <dbReference type="Proteomes" id="UP000231602"/>
    </source>
</evidence>
<keyword evidence="6" id="KW-0902">Two-component regulatory system</keyword>
<keyword evidence="4" id="KW-0808">Transferase</keyword>
<keyword evidence="7" id="KW-0472">Membrane</keyword>
<dbReference type="Proteomes" id="UP000231602">
    <property type="component" value="Unassembled WGS sequence"/>
</dbReference>
<dbReference type="Gene3D" id="3.30.565.10">
    <property type="entry name" value="Histidine kinase-like ATPase, C-terminal domain"/>
    <property type="match status" value="1"/>
</dbReference>
<feature type="domain" description="Histidine kinase" evidence="8">
    <location>
        <begin position="303"/>
        <end position="524"/>
    </location>
</feature>
<evidence type="ECO:0000313" key="9">
    <source>
        <dbReference type="EMBL" id="PIR44271.1"/>
    </source>
</evidence>
<dbReference type="Pfam" id="PF00512">
    <property type="entry name" value="HisKA"/>
    <property type="match status" value="1"/>
</dbReference>
<keyword evidence="7" id="KW-0812">Transmembrane</keyword>
<dbReference type="CDD" id="cd00082">
    <property type="entry name" value="HisKA"/>
    <property type="match status" value="1"/>
</dbReference>
<keyword evidence="7" id="KW-1133">Transmembrane helix</keyword>
<dbReference type="PROSITE" id="PS50109">
    <property type="entry name" value="HIS_KIN"/>
    <property type="match status" value="1"/>
</dbReference>
<sequence>MIFFIYSAIFNAFISGLLGLVIILKNKKELINRLFFGFSMSVVFWALSYWQWMLASTASSAIFWVRLLSIGALFIPVFYFHWVVSFLRQNKKKKYFIYAIYVLSLIFLAFSFSDLFIKNVEPKFIFPFWPNPGILYNLFLFSTFLSLTIYTIIILIKAYKNKETKNKESIKYILLASIIGFGGGATNFFLWYNIPIFPYGNILVSLYPVALSMAIFKYQLFDIKVVATEFLTFLVWIFLLSRTLIAQNIQERLVNGGLFIIMVIFGILLIRSILKEVKHREELEKLTQKLEGLNKYKSELISIVAHQLKNPLAVVKGYSSLIGDGTIKDPNKIMEVYQKIKLSTNKLIDLLNNLLDLGHIEDGKMHYDFGPINLNIMLSEIINDFQFAATQKKLSLIIEPYSQDAIISGDPYKLSQVFRNLIDNSIKYTEAGWVKTVISKESLSDGKDGIRIKVYDSGMGISQELLPKLFQRFQRGVEEKQILGSGLGLYISKQIVEDHSGKIWVESDGEGKGSSFIVELPIATTLNK</sequence>
<feature type="transmembrane region" description="Helical" evidence="7">
    <location>
        <begin position="62"/>
        <end position="83"/>
    </location>
</feature>
<dbReference type="PANTHER" id="PTHR43711:SF1">
    <property type="entry name" value="HISTIDINE KINASE 1"/>
    <property type="match status" value="1"/>
</dbReference>
<name>A0A2H0RCK7_9BACT</name>
<organism evidence="9 10">
    <name type="scientific">Candidatus Wolfebacteria bacterium CG10_big_fil_rev_8_21_14_0_10_31_9</name>
    <dbReference type="NCBI Taxonomy" id="1975070"/>
    <lineage>
        <taxon>Bacteria</taxon>
        <taxon>Candidatus Wolfeibacteriota</taxon>
    </lineage>
</organism>
<dbReference type="SUPFAM" id="SSF55874">
    <property type="entry name" value="ATPase domain of HSP90 chaperone/DNA topoisomerase II/histidine kinase"/>
    <property type="match status" value="1"/>
</dbReference>
<evidence type="ECO:0000256" key="6">
    <source>
        <dbReference type="ARBA" id="ARBA00023012"/>
    </source>
</evidence>